<feature type="transmembrane region" description="Helical" evidence="2">
    <location>
        <begin position="63"/>
        <end position="87"/>
    </location>
</feature>
<keyword evidence="2" id="KW-0812">Transmembrane</keyword>
<evidence type="ECO:0000256" key="1">
    <source>
        <dbReference type="SAM" id="MobiDB-lite"/>
    </source>
</evidence>
<comment type="caution">
    <text evidence="3">The sequence shown here is derived from an EMBL/GenBank/DDBJ whole genome shotgun (WGS) entry which is preliminary data.</text>
</comment>
<evidence type="ECO:0000256" key="2">
    <source>
        <dbReference type="SAM" id="Phobius"/>
    </source>
</evidence>
<keyword evidence="2" id="KW-1133">Transmembrane helix</keyword>
<evidence type="ECO:0000313" key="4">
    <source>
        <dbReference type="Proteomes" id="UP001310890"/>
    </source>
</evidence>
<feature type="region of interest" description="Disordered" evidence="1">
    <location>
        <begin position="1"/>
        <end position="24"/>
    </location>
</feature>
<keyword evidence="2" id="KW-0472">Membrane</keyword>
<sequence length="578" mass="63834">MRDRRNTSLSVSSTSSSTITTTSEPLVTLQEKRCEIAPPLSPTLPSPVTKENRARSSRYTRSMVLRFLLSACLLVLVCRTLGAWFMLRRDSTPNIGSSSDDSTSGPDLPDHATALAVSDAFGTFTWTVSIPYNATFPLKSKQYTDLCEEGELLQKKLRQDSRLGPLTGIRRKPSYYTVDKTFLDVGEAEASGILPPASDIPNDVCTSSLTFLLETEDASLGKSLLMLWLSYGLAKKEGRSFFVDDTRWPYGSYASFFMPIPDQHCSLPPSHHRVPFPHQAKHLVVSTVTAPWTFGALFDREFSATGHDHHKGIYDLVRIGYEDLFHLTDSDDAYVNTRTTSLGHDAAAHGGSVVGMHIRRGDLHPLEYQYSRDYLPHSRYGDAAKTLLRELLPPRGHDSVVPNKPEDFSSLLSFINSPLLLASDDPDIISSPELSSALSPFTAQKAQERIQLATKATLDLTTPKQSLREPGSAYMKHIDENSGWEGGFYPALFYSIGSLDKSGPDAEPDSVIPEQALRMRELLGRAYLLDLAVLGQSDGVVCAVSSAGCRVLGVMLGWEKVVVGRWVNVDDRRGWGWR</sequence>
<proteinExistence type="predicted"/>
<dbReference type="GO" id="GO:0046921">
    <property type="term" value="F:alpha-(1-&gt;6)-fucosyltransferase activity"/>
    <property type="evidence" value="ECO:0007669"/>
    <property type="project" value="TreeGrafter"/>
</dbReference>
<organism evidence="3 4">
    <name type="scientific">Meristemomyces frigidus</name>
    <dbReference type="NCBI Taxonomy" id="1508187"/>
    <lineage>
        <taxon>Eukaryota</taxon>
        <taxon>Fungi</taxon>
        <taxon>Dikarya</taxon>
        <taxon>Ascomycota</taxon>
        <taxon>Pezizomycotina</taxon>
        <taxon>Dothideomycetes</taxon>
        <taxon>Dothideomycetidae</taxon>
        <taxon>Mycosphaerellales</taxon>
        <taxon>Teratosphaeriaceae</taxon>
        <taxon>Meristemomyces</taxon>
    </lineage>
</organism>
<dbReference type="EMBL" id="JAVRRL010000027">
    <property type="protein sequence ID" value="KAK5112950.1"/>
    <property type="molecule type" value="Genomic_DNA"/>
</dbReference>
<dbReference type="AlphaFoldDB" id="A0AAN7TNL9"/>
<dbReference type="GO" id="GO:0006487">
    <property type="term" value="P:protein N-linked glycosylation"/>
    <property type="evidence" value="ECO:0007669"/>
    <property type="project" value="TreeGrafter"/>
</dbReference>
<gene>
    <name evidence="3" type="ORF">LTR62_003772</name>
</gene>
<accession>A0AAN7TNL9</accession>
<evidence type="ECO:0000313" key="3">
    <source>
        <dbReference type="EMBL" id="KAK5112950.1"/>
    </source>
</evidence>
<dbReference type="PANTHER" id="PTHR13132:SF29">
    <property type="entry name" value="ALPHA-(1,6)-FUCOSYLTRANSFERASE"/>
    <property type="match status" value="1"/>
</dbReference>
<dbReference type="Proteomes" id="UP001310890">
    <property type="component" value="Unassembled WGS sequence"/>
</dbReference>
<reference evidence="3" key="1">
    <citation type="submission" date="2023-08" db="EMBL/GenBank/DDBJ databases">
        <title>Black Yeasts Isolated from many extreme environments.</title>
        <authorList>
            <person name="Coleine C."/>
            <person name="Stajich J.E."/>
            <person name="Selbmann L."/>
        </authorList>
    </citation>
    <scope>NUCLEOTIDE SEQUENCE</scope>
    <source>
        <strain evidence="3">CCFEE 5401</strain>
    </source>
</reference>
<feature type="compositionally biased region" description="Low complexity" evidence="1">
    <location>
        <begin position="7"/>
        <end position="23"/>
    </location>
</feature>
<dbReference type="PANTHER" id="PTHR13132">
    <property type="entry name" value="ALPHA- 1,6 -FUCOSYLTRANSFERASE"/>
    <property type="match status" value="1"/>
</dbReference>
<name>A0AAN7TNL9_9PEZI</name>
<protein>
    <submittedName>
        <fullName evidence="3">Uncharacterized protein</fullName>
    </submittedName>
</protein>